<accession>A0ABW5SVI5</accession>
<proteinExistence type="predicted"/>
<dbReference type="EMBL" id="JBHUMJ010000018">
    <property type="protein sequence ID" value="MFD2703797.1"/>
    <property type="molecule type" value="Genomic_DNA"/>
</dbReference>
<organism evidence="1 2">
    <name type="scientific">Paenibacillus shunpengii</name>
    <dbReference type="NCBI Taxonomy" id="2054424"/>
    <lineage>
        <taxon>Bacteria</taxon>
        <taxon>Bacillati</taxon>
        <taxon>Bacillota</taxon>
        <taxon>Bacilli</taxon>
        <taxon>Bacillales</taxon>
        <taxon>Paenibacillaceae</taxon>
        <taxon>Paenibacillus</taxon>
    </lineage>
</organism>
<name>A0ABW5SVI5_9BACL</name>
<protein>
    <submittedName>
        <fullName evidence="1">Uncharacterized protein</fullName>
    </submittedName>
</protein>
<evidence type="ECO:0000313" key="1">
    <source>
        <dbReference type="EMBL" id="MFD2703797.1"/>
    </source>
</evidence>
<comment type="caution">
    <text evidence="1">The sequence shown here is derived from an EMBL/GenBank/DDBJ whole genome shotgun (WGS) entry which is preliminary data.</text>
</comment>
<gene>
    <name evidence="1" type="ORF">ACFSVM_25540</name>
</gene>
<dbReference type="RefSeq" id="WP_379265342.1">
    <property type="nucleotide sequence ID" value="NZ_JBHUMJ010000018.1"/>
</dbReference>
<evidence type="ECO:0000313" key="2">
    <source>
        <dbReference type="Proteomes" id="UP001597540"/>
    </source>
</evidence>
<reference evidence="2" key="1">
    <citation type="journal article" date="2019" name="Int. J. Syst. Evol. Microbiol.">
        <title>The Global Catalogue of Microorganisms (GCM) 10K type strain sequencing project: providing services to taxonomists for standard genome sequencing and annotation.</title>
        <authorList>
            <consortium name="The Broad Institute Genomics Platform"/>
            <consortium name="The Broad Institute Genome Sequencing Center for Infectious Disease"/>
            <person name="Wu L."/>
            <person name="Ma J."/>
        </authorList>
    </citation>
    <scope>NUCLEOTIDE SEQUENCE [LARGE SCALE GENOMIC DNA]</scope>
    <source>
        <strain evidence="2">KCTC 33849</strain>
    </source>
</reference>
<sequence length="68" mass="8081">MDELEVKTGHDKKRITEALLYLEKDNYIVWENKTDLGGILIIEGWERESDQHMPVKHTQGTADYWTKY</sequence>
<dbReference type="Proteomes" id="UP001597540">
    <property type="component" value="Unassembled WGS sequence"/>
</dbReference>
<keyword evidence="2" id="KW-1185">Reference proteome</keyword>